<organism evidence="2">
    <name type="scientific">Brassica cretica</name>
    <name type="common">Mustard</name>
    <dbReference type="NCBI Taxonomy" id="69181"/>
    <lineage>
        <taxon>Eukaryota</taxon>
        <taxon>Viridiplantae</taxon>
        <taxon>Streptophyta</taxon>
        <taxon>Embryophyta</taxon>
        <taxon>Tracheophyta</taxon>
        <taxon>Spermatophyta</taxon>
        <taxon>Magnoliopsida</taxon>
        <taxon>eudicotyledons</taxon>
        <taxon>Gunneridae</taxon>
        <taxon>Pentapetalae</taxon>
        <taxon>rosids</taxon>
        <taxon>malvids</taxon>
        <taxon>Brassicales</taxon>
        <taxon>Brassicaceae</taxon>
        <taxon>Brassiceae</taxon>
        <taxon>Brassica</taxon>
    </lineage>
</organism>
<proteinExistence type="predicted"/>
<dbReference type="AlphaFoldDB" id="A0A8S9FP89"/>
<dbReference type="EMBL" id="QGKY02002305">
    <property type="protein sequence ID" value="KAF2533828.1"/>
    <property type="molecule type" value="Genomic_DNA"/>
</dbReference>
<feature type="region of interest" description="Disordered" evidence="1">
    <location>
        <begin position="1"/>
        <end position="69"/>
    </location>
</feature>
<reference evidence="2" key="1">
    <citation type="submission" date="2019-12" db="EMBL/GenBank/DDBJ databases">
        <title>Genome sequencing and annotation of Brassica cretica.</title>
        <authorList>
            <person name="Studholme D.J."/>
            <person name="Sarris P.F."/>
        </authorList>
    </citation>
    <scope>NUCLEOTIDE SEQUENCE</scope>
    <source>
        <strain evidence="2">PFS-102/07</strain>
        <tissue evidence="2">Leaf</tissue>
    </source>
</reference>
<gene>
    <name evidence="2" type="ORF">F2Q70_00031593</name>
</gene>
<feature type="compositionally biased region" description="Basic and acidic residues" evidence="1">
    <location>
        <begin position="1"/>
        <end position="12"/>
    </location>
</feature>
<protein>
    <submittedName>
        <fullName evidence="2">Uncharacterized protein</fullName>
    </submittedName>
</protein>
<evidence type="ECO:0000256" key="1">
    <source>
        <dbReference type="SAM" id="MobiDB-lite"/>
    </source>
</evidence>
<sequence length="356" mass="40076">MGATAPERHREVAVTPLQSDLTRATPRCRSRRNNENAPGATSRSDHTTAMRRSRSRLHPPGATLPQRRGEVARVFIPRSDQSQRPLQVAPEETTRERLLAATNGALKNPNIRLTGVYVMHALLVKGELPNTMKKMLREFSKRPDVGRNKRMEALKNNDVERYREMLLEQQTNIPGDAAERYTVLSSFFTQTEDYLHKLGGKITATKNQQEVEEAANAAAIAARLQAHILLLYFTFNFPLLYINFSLNGLSEEEVRAAAACAREEVMIRNRFVEMNAPKDNSSAQTVHNAQLGISLDAAFSVSLTRFVMPYSRSGSGYPRIIEYRDGYPKPGYPETTNPDPDTLNFPDIRIRPRARG</sequence>
<name>A0A8S9FP89_BRACR</name>
<feature type="region of interest" description="Disordered" evidence="1">
    <location>
        <begin position="328"/>
        <end position="356"/>
    </location>
</feature>
<evidence type="ECO:0000313" key="2">
    <source>
        <dbReference type="EMBL" id="KAF2533828.1"/>
    </source>
</evidence>
<accession>A0A8S9FP89</accession>
<comment type="caution">
    <text evidence="2">The sequence shown here is derived from an EMBL/GenBank/DDBJ whole genome shotgun (WGS) entry which is preliminary data.</text>
</comment>